<dbReference type="RefSeq" id="WP_151137199.1">
    <property type="nucleotide sequence ID" value="NZ_VZUS01000001.1"/>
</dbReference>
<feature type="transmembrane region" description="Helical" evidence="1">
    <location>
        <begin position="40"/>
        <end position="60"/>
    </location>
</feature>
<gene>
    <name evidence="2" type="ORF">Hfx1149_08175</name>
</gene>
<name>A0A643JUT8_9EURY</name>
<keyword evidence="1" id="KW-0472">Membrane</keyword>
<reference evidence="2" key="1">
    <citation type="submission" date="2019-09" db="EMBL/GenBank/DDBJ databases">
        <title>Genomic analysis of Haloferax sp. CBA1149.</title>
        <authorList>
            <person name="Roh S.W."/>
        </authorList>
    </citation>
    <scope>NUCLEOTIDE SEQUENCE</scope>
    <source>
        <strain evidence="2">CBA1149</strain>
    </source>
</reference>
<keyword evidence="1" id="KW-0812">Transmembrane</keyword>
<protein>
    <submittedName>
        <fullName evidence="2">Uncharacterized protein</fullName>
    </submittedName>
</protein>
<dbReference type="EMBL" id="VZUS01000001">
    <property type="protein sequence ID" value="KAB1188010.1"/>
    <property type="molecule type" value="Genomic_DNA"/>
</dbReference>
<comment type="caution">
    <text evidence="2">The sequence shown here is derived from an EMBL/GenBank/DDBJ whole genome shotgun (WGS) entry which is preliminary data.</text>
</comment>
<feature type="transmembrane region" description="Helical" evidence="1">
    <location>
        <begin position="168"/>
        <end position="194"/>
    </location>
</feature>
<keyword evidence="1" id="KW-1133">Transmembrane helix</keyword>
<dbReference type="AlphaFoldDB" id="A0A643JUT8"/>
<feature type="transmembrane region" description="Helical" evidence="1">
    <location>
        <begin position="123"/>
        <end position="148"/>
    </location>
</feature>
<sequence length="204" mass="22007">MNSENHIDDPIASALLSDSTYERLRVRRRSLFKQPLSRKLAWQSLILAALAMVLPIALALPESTRMLFPSGNPLWSTPRIIVIGAYAGAIQVVAALGLVYVGYKRIRRGAELTEREARRLLDIEDVASIFSLVTGPFAVAVFDGMFLLGYGGQDALAMFLAAGGDNPFAVSTLPVTVFGVTVTAAVLAVVLFAVSRLFDSLLPQ</sequence>
<evidence type="ECO:0000313" key="2">
    <source>
        <dbReference type="EMBL" id="KAB1188010.1"/>
    </source>
</evidence>
<organism evidence="2">
    <name type="scientific">Haloferax sp. CBA1149</name>
    <dbReference type="NCBI Taxonomy" id="2650753"/>
    <lineage>
        <taxon>Archaea</taxon>
        <taxon>Methanobacteriati</taxon>
        <taxon>Methanobacteriota</taxon>
        <taxon>Stenosarchaea group</taxon>
        <taxon>Halobacteria</taxon>
        <taxon>Halobacteriales</taxon>
        <taxon>Haloferacaceae</taxon>
        <taxon>Haloferax</taxon>
    </lineage>
</organism>
<accession>A0A643JUT8</accession>
<evidence type="ECO:0000256" key="1">
    <source>
        <dbReference type="SAM" id="Phobius"/>
    </source>
</evidence>
<proteinExistence type="predicted"/>
<feature type="transmembrane region" description="Helical" evidence="1">
    <location>
        <begin position="80"/>
        <end position="103"/>
    </location>
</feature>